<feature type="transmembrane region" description="Helical" evidence="2">
    <location>
        <begin position="63"/>
        <end position="81"/>
    </location>
</feature>
<dbReference type="OrthoDB" id="783427at2759"/>
<feature type="region of interest" description="Disordered" evidence="1">
    <location>
        <begin position="23"/>
        <end position="57"/>
    </location>
</feature>
<sequence length="143" mass="15613">MQRQSLGSPLSKLHHGGIIVLKDDSSSSTSSVNEFLSSGVEEEEVEEKAKKLKPKHKTAPAEIYVHLIPMLTLLCLLVLYLSSHNPSQIGSDLAEFNGYKDSSDSGGSSDIQKLHQIGGSKRGGSPAVSWKNRRFLRHKMADV</sequence>
<evidence type="ECO:0000313" key="3">
    <source>
        <dbReference type="EMBL" id="KZV18200.1"/>
    </source>
</evidence>
<keyword evidence="4" id="KW-1185">Reference proteome</keyword>
<gene>
    <name evidence="3" type="ORF">F511_20149</name>
</gene>
<dbReference type="PANTHER" id="PTHR35297">
    <property type="entry name" value="PROTEIN, PUTATIVE-RELATED"/>
    <property type="match status" value="1"/>
</dbReference>
<reference evidence="3 4" key="1">
    <citation type="journal article" date="2015" name="Proc. Natl. Acad. Sci. U.S.A.">
        <title>The resurrection genome of Boea hygrometrica: A blueprint for survival of dehydration.</title>
        <authorList>
            <person name="Xiao L."/>
            <person name="Yang G."/>
            <person name="Zhang L."/>
            <person name="Yang X."/>
            <person name="Zhao S."/>
            <person name="Ji Z."/>
            <person name="Zhou Q."/>
            <person name="Hu M."/>
            <person name="Wang Y."/>
            <person name="Chen M."/>
            <person name="Xu Y."/>
            <person name="Jin H."/>
            <person name="Xiao X."/>
            <person name="Hu G."/>
            <person name="Bao F."/>
            <person name="Hu Y."/>
            <person name="Wan P."/>
            <person name="Li L."/>
            <person name="Deng X."/>
            <person name="Kuang T."/>
            <person name="Xiang C."/>
            <person name="Zhu J.K."/>
            <person name="Oliver M.J."/>
            <person name="He Y."/>
        </authorList>
    </citation>
    <scope>NUCLEOTIDE SEQUENCE [LARGE SCALE GENOMIC DNA]</scope>
    <source>
        <strain evidence="4">cv. XS01</strain>
    </source>
</reference>
<proteinExistence type="predicted"/>
<feature type="compositionally biased region" description="Low complexity" evidence="1">
    <location>
        <begin position="26"/>
        <end position="38"/>
    </location>
</feature>
<keyword evidence="2" id="KW-1133">Transmembrane helix</keyword>
<feature type="region of interest" description="Disordered" evidence="1">
    <location>
        <begin position="92"/>
        <end position="126"/>
    </location>
</feature>
<name>A0A2Z7A942_9LAMI</name>
<keyword evidence="2" id="KW-0472">Membrane</keyword>
<dbReference type="PANTHER" id="PTHR35297:SF2">
    <property type="entry name" value="PROTEIN, PUTATIVE-RELATED"/>
    <property type="match status" value="1"/>
</dbReference>
<dbReference type="Proteomes" id="UP000250235">
    <property type="component" value="Unassembled WGS sequence"/>
</dbReference>
<accession>A0A2Z7A942</accession>
<keyword evidence="2" id="KW-0812">Transmembrane</keyword>
<organism evidence="3 4">
    <name type="scientific">Dorcoceras hygrometricum</name>
    <dbReference type="NCBI Taxonomy" id="472368"/>
    <lineage>
        <taxon>Eukaryota</taxon>
        <taxon>Viridiplantae</taxon>
        <taxon>Streptophyta</taxon>
        <taxon>Embryophyta</taxon>
        <taxon>Tracheophyta</taxon>
        <taxon>Spermatophyta</taxon>
        <taxon>Magnoliopsida</taxon>
        <taxon>eudicotyledons</taxon>
        <taxon>Gunneridae</taxon>
        <taxon>Pentapetalae</taxon>
        <taxon>asterids</taxon>
        <taxon>lamiids</taxon>
        <taxon>Lamiales</taxon>
        <taxon>Gesneriaceae</taxon>
        <taxon>Didymocarpoideae</taxon>
        <taxon>Trichosporeae</taxon>
        <taxon>Loxocarpinae</taxon>
        <taxon>Dorcoceras</taxon>
    </lineage>
</organism>
<protein>
    <submittedName>
        <fullName evidence="3">Uncharacterized protein</fullName>
    </submittedName>
</protein>
<dbReference type="AlphaFoldDB" id="A0A2Z7A942"/>
<evidence type="ECO:0000313" key="4">
    <source>
        <dbReference type="Proteomes" id="UP000250235"/>
    </source>
</evidence>
<evidence type="ECO:0000256" key="1">
    <source>
        <dbReference type="SAM" id="MobiDB-lite"/>
    </source>
</evidence>
<dbReference type="EMBL" id="KV017496">
    <property type="protein sequence ID" value="KZV18200.1"/>
    <property type="molecule type" value="Genomic_DNA"/>
</dbReference>
<evidence type="ECO:0000256" key="2">
    <source>
        <dbReference type="SAM" id="Phobius"/>
    </source>
</evidence>